<dbReference type="OrthoDB" id="2447315at2759"/>
<dbReference type="SUPFAM" id="SSF53098">
    <property type="entry name" value="Ribonuclease H-like"/>
    <property type="match status" value="1"/>
</dbReference>
<sequence length="64" mass="6953">MGTKLGMSTSLHPQTDGQTERANQTLKTMLRPIESAVESAHLPSPSAKRKSLNPLAKPFEPIIL</sequence>
<reference evidence="2" key="1">
    <citation type="journal article" date="2020" name="Fungal Divers.">
        <title>Resolving the Mortierellaceae phylogeny through synthesis of multi-gene phylogenetics and phylogenomics.</title>
        <authorList>
            <person name="Vandepol N."/>
            <person name="Liber J."/>
            <person name="Desiro A."/>
            <person name="Na H."/>
            <person name="Kennedy M."/>
            <person name="Barry K."/>
            <person name="Grigoriev I.V."/>
            <person name="Miller A.N."/>
            <person name="O'Donnell K."/>
            <person name="Stajich J.E."/>
            <person name="Bonito G."/>
        </authorList>
    </citation>
    <scope>NUCLEOTIDE SEQUENCE</scope>
    <source>
        <strain evidence="2">BC1065</strain>
    </source>
</reference>
<evidence type="ECO:0000256" key="1">
    <source>
        <dbReference type="SAM" id="MobiDB-lite"/>
    </source>
</evidence>
<dbReference type="EMBL" id="JAAAJB010000144">
    <property type="protein sequence ID" value="KAG0264225.1"/>
    <property type="molecule type" value="Genomic_DNA"/>
</dbReference>
<dbReference type="GO" id="GO:0003676">
    <property type="term" value="F:nucleic acid binding"/>
    <property type="evidence" value="ECO:0007669"/>
    <property type="project" value="InterPro"/>
</dbReference>
<comment type="caution">
    <text evidence="2">The sequence shown here is derived from an EMBL/GenBank/DDBJ whole genome shotgun (WGS) entry which is preliminary data.</text>
</comment>
<evidence type="ECO:0008006" key="4">
    <source>
        <dbReference type="Google" id="ProtNLM"/>
    </source>
</evidence>
<protein>
    <recommendedName>
        <fullName evidence="4">Integrase catalytic domain-containing protein</fullName>
    </recommendedName>
</protein>
<evidence type="ECO:0000313" key="3">
    <source>
        <dbReference type="Proteomes" id="UP000807716"/>
    </source>
</evidence>
<dbReference type="Gene3D" id="3.30.420.10">
    <property type="entry name" value="Ribonuclease H-like superfamily/Ribonuclease H"/>
    <property type="match status" value="1"/>
</dbReference>
<gene>
    <name evidence="2" type="ORF">DFQ27_001344</name>
</gene>
<feature type="region of interest" description="Disordered" evidence="1">
    <location>
        <begin position="1"/>
        <end position="22"/>
    </location>
</feature>
<keyword evidence="3" id="KW-1185">Reference proteome</keyword>
<evidence type="ECO:0000313" key="2">
    <source>
        <dbReference type="EMBL" id="KAG0264225.1"/>
    </source>
</evidence>
<accession>A0A9P6QE29</accession>
<proteinExistence type="predicted"/>
<dbReference type="Proteomes" id="UP000807716">
    <property type="component" value="Unassembled WGS sequence"/>
</dbReference>
<dbReference type="InterPro" id="IPR012337">
    <property type="entry name" value="RNaseH-like_sf"/>
</dbReference>
<dbReference type="AlphaFoldDB" id="A0A9P6QE29"/>
<dbReference type="InterPro" id="IPR036397">
    <property type="entry name" value="RNaseH_sf"/>
</dbReference>
<name>A0A9P6QE29_9FUNG</name>
<organism evidence="2 3">
    <name type="scientific">Actinomortierella ambigua</name>
    <dbReference type="NCBI Taxonomy" id="1343610"/>
    <lineage>
        <taxon>Eukaryota</taxon>
        <taxon>Fungi</taxon>
        <taxon>Fungi incertae sedis</taxon>
        <taxon>Mucoromycota</taxon>
        <taxon>Mortierellomycotina</taxon>
        <taxon>Mortierellomycetes</taxon>
        <taxon>Mortierellales</taxon>
        <taxon>Mortierellaceae</taxon>
        <taxon>Actinomortierella</taxon>
    </lineage>
</organism>